<dbReference type="RefSeq" id="WP_265791316.1">
    <property type="nucleotide sequence ID" value="NZ_BAABRS010000004.1"/>
</dbReference>
<name>A0ABT3Q261_9BACT</name>
<dbReference type="Proteomes" id="UP001207337">
    <property type="component" value="Unassembled WGS sequence"/>
</dbReference>
<accession>A0ABT3Q261</accession>
<evidence type="ECO:0000313" key="2">
    <source>
        <dbReference type="EMBL" id="MCW9714195.1"/>
    </source>
</evidence>
<protein>
    <submittedName>
        <fullName evidence="2">YceI family protein</fullName>
    </submittedName>
</protein>
<dbReference type="InterPro" id="IPR036761">
    <property type="entry name" value="TTHA0802/YceI-like_sf"/>
</dbReference>
<gene>
    <name evidence="2" type="ORF">LQ318_14890</name>
</gene>
<proteinExistence type="predicted"/>
<dbReference type="SMART" id="SM00867">
    <property type="entry name" value="YceI"/>
    <property type="match status" value="1"/>
</dbReference>
<dbReference type="EMBL" id="JAJNDC010000004">
    <property type="protein sequence ID" value="MCW9714195.1"/>
    <property type="molecule type" value="Genomic_DNA"/>
</dbReference>
<dbReference type="Gene3D" id="2.40.128.110">
    <property type="entry name" value="Lipid/polyisoprenoid-binding, YceI-like"/>
    <property type="match status" value="1"/>
</dbReference>
<evidence type="ECO:0000313" key="3">
    <source>
        <dbReference type="Proteomes" id="UP001207337"/>
    </source>
</evidence>
<dbReference type="SUPFAM" id="SSF101874">
    <property type="entry name" value="YceI-like"/>
    <property type="match status" value="1"/>
</dbReference>
<dbReference type="Pfam" id="PF04264">
    <property type="entry name" value="YceI"/>
    <property type="match status" value="1"/>
</dbReference>
<sequence>MLHRAFILCLFMVYGFSPEAYGQAFMTESGHAEFDSSVPLHTFTGESDYLVGKINLDNSVVDFYLDVTTLKTGIGKRDKDMLETLEAEEYPFAEFYGKLTTPFDPENETPQKVTVEGEFTIHGISRERSIEGTLKPTSEGLHLTSSWTINIEDYDIEPPGILFYRVSEQMDIRIEATLKPIEQ</sequence>
<reference evidence="2 3" key="1">
    <citation type="submission" date="2021-11" db="EMBL/GenBank/DDBJ databases">
        <title>Aliifidinibius sp. nov., a new bacterium isolated from saline soil.</title>
        <authorList>
            <person name="Galisteo C."/>
            <person name="De La Haba R."/>
            <person name="Sanchez-Porro C."/>
            <person name="Ventosa A."/>
        </authorList>
    </citation>
    <scope>NUCLEOTIDE SEQUENCE [LARGE SCALE GENOMIC DNA]</scope>
    <source>
        <strain evidence="2 3">KACC 190600</strain>
    </source>
</reference>
<dbReference type="PANTHER" id="PTHR34406:SF1">
    <property type="entry name" value="PROTEIN YCEI"/>
    <property type="match status" value="1"/>
</dbReference>
<dbReference type="PANTHER" id="PTHR34406">
    <property type="entry name" value="PROTEIN YCEI"/>
    <property type="match status" value="1"/>
</dbReference>
<feature type="domain" description="Lipid/polyisoprenoid-binding YceI-like" evidence="1">
    <location>
        <begin position="24"/>
        <end position="179"/>
    </location>
</feature>
<keyword evidence="3" id="KW-1185">Reference proteome</keyword>
<organism evidence="2 3">
    <name type="scientific">Fodinibius salicampi</name>
    <dbReference type="NCBI Taxonomy" id="1920655"/>
    <lineage>
        <taxon>Bacteria</taxon>
        <taxon>Pseudomonadati</taxon>
        <taxon>Balneolota</taxon>
        <taxon>Balneolia</taxon>
        <taxon>Balneolales</taxon>
        <taxon>Balneolaceae</taxon>
        <taxon>Fodinibius</taxon>
    </lineage>
</organism>
<evidence type="ECO:0000259" key="1">
    <source>
        <dbReference type="SMART" id="SM00867"/>
    </source>
</evidence>
<dbReference type="InterPro" id="IPR007372">
    <property type="entry name" value="Lipid/polyisoprenoid-bd_YceI"/>
</dbReference>
<comment type="caution">
    <text evidence="2">The sequence shown here is derived from an EMBL/GenBank/DDBJ whole genome shotgun (WGS) entry which is preliminary data.</text>
</comment>